<name>A0A0P0VPS3_ORYSJ</name>
<dbReference type="Gramene" id="Os02t0754650-00">
    <property type="protein sequence ID" value="Os02t0754650-00"/>
    <property type="gene ID" value="Os02g0754650"/>
</dbReference>
<accession>A0A0P0VPS3</accession>
<evidence type="ECO:0000256" key="1">
    <source>
        <dbReference type="SAM" id="MobiDB-lite"/>
    </source>
</evidence>
<reference evidence="3" key="1">
    <citation type="journal article" date="2005" name="Nature">
        <title>The map-based sequence of the rice genome.</title>
        <authorList>
            <consortium name="International rice genome sequencing project (IRGSP)"/>
            <person name="Matsumoto T."/>
            <person name="Wu J."/>
            <person name="Kanamori H."/>
            <person name="Katayose Y."/>
            <person name="Fujisawa M."/>
            <person name="Namiki N."/>
            <person name="Mizuno H."/>
            <person name="Yamamoto K."/>
            <person name="Antonio B.A."/>
            <person name="Baba T."/>
            <person name="Sakata K."/>
            <person name="Nagamura Y."/>
            <person name="Aoki H."/>
            <person name="Arikawa K."/>
            <person name="Arita K."/>
            <person name="Bito T."/>
            <person name="Chiden Y."/>
            <person name="Fujitsuka N."/>
            <person name="Fukunaka R."/>
            <person name="Hamada M."/>
            <person name="Harada C."/>
            <person name="Hayashi A."/>
            <person name="Hijishita S."/>
            <person name="Honda M."/>
            <person name="Hosokawa S."/>
            <person name="Ichikawa Y."/>
            <person name="Idonuma A."/>
            <person name="Iijima M."/>
            <person name="Ikeda M."/>
            <person name="Ikeno M."/>
            <person name="Ito K."/>
            <person name="Ito S."/>
            <person name="Ito T."/>
            <person name="Ito Y."/>
            <person name="Ito Y."/>
            <person name="Iwabuchi A."/>
            <person name="Kamiya K."/>
            <person name="Karasawa W."/>
            <person name="Kurita K."/>
            <person name="Katagiri S."/>
            <person name="Kikuta A."/>
            <person name="Kobayashi H."/>
            <person name="Kobayashi N."/>
            <person name="Machita K."/>
            <person name="Maehara T."/>
            <person name="Masukawa M."/>
            <person name="Mizubayashi T."/>
            <person name="Mukai Y."/>
            <person name="Nagasaki H."/>
            <person name="Nagata Y."/>
            <person name="Naito S."/>
            <person name="Nakashima M."/>
            <person name="Nakama Y."/>
            <person name="Nakamichi Y."/>
            <person name="Nakamura M."/>
            <person name="Meguro A."/>
            <person name="Negishi M."/>
            <person name="Ohta I."/>
            <person name="Ohta T."/>
            <person name="Okamoto M."/>
            <person name="Ono N."/>
            <person name="Saji S."/>
            <person name="Sakaguchi M."/>
            <person name="Sakai K."/>
            <person name="Shibata M."/>
            <person name="Shimokawa T."/>
            <person name="Song J."/>
            <person name="Takazaki Y."/>
            <person name="Terasawa K."/>
            <person name="Tsugane M."/>
            <person name="Tsuji K."/>
            <person name="Ueda S."/>
            <person name="Waki K."/>
            <person name="Yamagata H."/>
            <person name="Yamamoto M."/>
            <person name="Yamamoto S."/>
            <person name="Yamane H."/>
            <person name="Yoshiki S."/>
            <person name="Yoshihara R."/>
            <person name="Yukawa K."/>
            <person name="Zhong H."/>
            <person name="Yano M."/>
            <person name="Yuan Q."/>
            <person name="Ouyang S."/>
            <person name="Liu J."/>
            <person name="Jones K.M."/>
            <person name="Gansberger K."/>
            <person name="Moffat K."/>
            <person name="Hill J."/>
            <person name="Bera J."/>
            <person name="Fadrosh D."/>
            <person name="Jin S."/>
            <person name="Johri S."/>
            <person name="Kim M."/>
            <person name="Overton L."/>
            <person name="Reardon M."/>
            <person name="Tsitrin T."/>
            <person name="Vuong H."/>
            <person name="Weaver B."/>
            <person name="Ciecko A."/>
            <person name="Tallon L."/>
            <person name="Jackson J."/>
            <person name="Pai G."/>
            <person name="Aken S.V."/>
            <person name="Utterback T."/>
            <person name="Reidmuller S."/>
            <person name="Feldblyum T."/>
            <person name="Hsiao J."/>
            <person name="Zismann V."/>
            <person name="Iobst S."/>
            <person name="de Vazeille A.R."/>
            <person name="Buell C.R."/>
            <person name="Ying K."/>
            <person name="Li Y."/>
            <person name="Lu T."/>
            <person name="Huang Y."/>
            <person name="Zhao Q."/>
            <person name="Feng Q."/>
            <person name="Zhang L."/>
            <person name="Zhu J."/>
            <person name="Weng Q."/>
            <person name="Mu J."/>
            <person name="Lu Y."/>
            <person name="Fan D."/>
            <person name="Liu Y."/>
            <person name="Guan J."/>
            <person name="Zhang Y."/>
            <person name="Yu S."/>
            <person name="Liu X."/>
            <person name="Zhang Y."/>
            <person name="Hong G."/>
            <person name="Han B."/>
            <person name="Choisne N."/>
            <person name="Demange N."/>
            <person name="Orjeda G."/>
            <person name="Samain S."/>
            <person name="Cattolico L."/>
            <person name="Pelletier E."/>
            <person name="Couloux A."/>
            <person name="Segurens B."/>
            <person name="Wincker P."/>
            <person name="D'Hont A."/>
            <person name="Scarpelli C."/>
            <person name="Weissenbach J."/>
            <person name="Salanoubat M."/>
            <person name="Quetier F."/>
            <person name="Yu Y."/>
            <person name="Kim H.R."/>
            <person name="Rambo T."/>
            <person name="Currie J."/>
            <person name="Collura K."/>
            <person name="Luo M."/>
            <person name="Yang T."/>
            <person name="Ammiraju J.S.S."/>
            <person name="Engler F."/>
            <person name="Soderlund C."/>
            <person name="Wing R.A."/>
            <person name="Palmer L.E."/>
            <person name="de la Bastide M."/>
            <person name="Spiegel L."/>
            <person name="Nascimento L."/>
            <person name="Zutavern T."/>
            <person name="O'Shaughnessy A."/>
            <person name="Dike S."/>
            <person name="Dedhia N."/>
            <person name="Preston R."/>
            <person name="Balija V."/>
            <person name="McCombie W.R."/>
            <person name="Chow T."/>
            <person name="Chen H."/>
            <person name="Chung M."/>
            <person name="Chen C."/>
            <person name="Shaw J."/>
            <person name="Wu H."/>
            <person name="Hsiao K."/>
            <person name="Chao Y."/>
            <person name="Chu M."/>
            <person name="Cheng C."/>
            <person name="Hour A."/>
            <person name="Lee P."/>
            <person name="Lin S."/>
            <person name="Lin Y."/>
            <person name="Liou J."/>
            <person name="Liu S."/>
            <person name="Hsing Y."/>
            <person name="Raghuvanshi S."/>
            <person name="Mohanty A."/>
            <person name="Bharti A.K."/>
            <person name="Gaur A."/>
            <person name="Gupta V."/>
            <person name="Kumar D."/>
            <person name="Ravi V."/>
            <person name="Vij S."/>
            <person name="Kapur A."/>
            <person name="Khurana P."/>
            <person name="Khurana P."/>
            <person name="Khurana J.P."/>
            <person name="Tyagi A.K."/>
            <person name="Gaikwad K."/>
            <person name="Singh A."/>
            <person name="Dalal V."/>
            <person name="Srivastava S."/>
            <person name="Dixit A."/>
            <person name="Pal A.K."/>
            <person name="Ghazi I.A."/>
            <person name="Yadav M."/>
            <person name="Pandit A."/>
            <person name="Bhargava A."/>
            <person name="Sureshbabu K."/>
            <person name="Batra K."/>
            <person name="Sharma T.R."/>
            <person name="Mohapatra T."/>
            <person name="Singh N.K."/>
            <person name="Messing J."/>
            <person name="Nelson A.B."/>
            <person name="Fuks G."/>
            <person name="Kavchok S."/>
            <person name="Keizer G."/>
            <person name="Linton E."/>
            <person name="Llaca V."/>
            <person name="Song R."/>
            <person name="Tanyolac B."/>
            <person name="Young S."/>
            <person name="Ho-Il K."/>
            <person name="Hahn J.H."/>
            <person name="Sangsakoo G."/>
            <person name="Vanavichit A."/>
            <person name="de Mattos Luiz.A.T."/>
            <person name="Zimmer P.D."/>
            <person name="Malone G."/>
            <person name="Dellagostin O."/>
            <person name="de Oliveira A.C."/>
            <person name="Bevan M."/>
            <person name="Bancroft I."/>
            <person name="Minx P."/>
            <person name="Cordum H."/>
            <person name="Wilson R."/>
            <person name="Cheng Z."/>
            <person name="Jin W."/>
            <person name="Jiang J."/>
            <person name="Leong S.A."/>
            <person name="Iwama H."/>
            <person name="Gojobori T."/>
            <person name="Itoh T."/>
            <person name="Niimura Y."/>
            <person name="Fujii Y."/>
            <person name="Habara T."/>
            <person name="Sakai H."/>
            <person name="Sato Y."/>
            <person name="Wilson G."/>
            <person name="Kumar K."/>
            <person name="McCouch S."/>
            <person name="Juretic N."/>
            <person name="Hoen D."/>
            <person name="Wright S."/>
            <person name="Bruskiewich R."/>
            <person name="Bureau T."/>
            <person name="Miyao A."/>
            <person name="Hirochika H."/>
            <person name="Nishikawa T."/>
            <person name="Kadowaki K."/>
            <person name="Sugiura M."/>
            <person name="Burr B."/>
            <person name="Sasaki T."/>
        </authorList>
    </citation>
    <scope>NUCLEOTIDE SEQUENCE [LARGE SCALE GENOMIC DNA]</scope>
    <source>
        <strain evidence="3">cv. Nipponbare</strain>
    </source>
</reference>
<evidence type="ECO:0000313" key="3">
    <source>
        <dbReference type="Proteomes" id="UP000059680"/>
    </source>
</evidence>
<feature type="compositionally biased region" description="Low complexity" evidence="1">
    <location>
        <begin position="277"/>
        <end position="287"/>
    </location>
</feature>
<feature type="region of interest" description="Disordered" evidence="1">
    <location>
        <begin position="115"/>
        <end position="151"/>
    </location>
</feature>
<feature type="compositionally biased region" description="Basic and acidic residues" evidence="1">
    <location>
        <begin position="264"/>
        <end position="276"/>
    </location>
</feature>
<feature type="region of interest" description="Disordered" evidence="1">
    <location>
        <begin position="180"/>
        <end position="380"/>
    </location>
</feature>
<dbReference type="EMBL" id="AP014958">
    <property type="protein sequence ID" value="BAS80979.1"/>
    <property type="molecule type" value="Genomic_DNA"/>
</dbReference>
<sequence length="388" mass="43444">SACSVGVLLEQPARLCVPAGVAALEVGPIGVRARGEVVQPERQDLLLLLPPQLPDQLIQHGHHLRPLLAAKHRRVRAVAAAAEQRQPRPQQRDPLLGDGALVLVPSGARLEFPRVGVLEQEHSKPKQRDLERRLGDERAAPQTRRGAELRGGLAGGAALGHLLPEPEQLGGQLLRRGPAEPIVQRGGGRPPPPHARSHRAHGQLHARPLPSRRRVQLPQRARERPRQRGAVHGPDPRPAAARVVVQQPLREPPHELVLAGGNGEPRRHGEHVREGAAHAAGPRGAPRVSTRQRRRERRRRRRRRRGQHAEEHEEEGDEGLRGEEQEPSEHGQGPRRRHGERQEEHRGAIRRGRRRRRRRQGREEARGEGGERLHWYPELVPALLQRVH</sequence>
<feature type="compositionally biased region" description="Basic and acidic residues" evidence="1">
    <location>
        <begin position="119"/>
        <end position="139"/>
    </location>
</feature>
<dbReference type="Proteomes" id="UP000059680">
    <property type="component" value="Chromosome 2"/>
</dbReference>
<reference evidence="2 3" key="2">
    <citation type="journal article" date="2013" name="Plant Cell Physiol.">
        <title>Rice Annotation Project Database (RAP-DB): an integrative and interactive database for rice genomics.</title>
        <authorList>
            <person name="Sakai H."/>
            <person name="Lee S.S."/>
            <person name="Tanaka T."/>
            <person name="Numa H."/>
            <person name="Kim J."/>
            <person name="Kawahara Y."/>
            <person name="Wakimoto H."/>
            <person name="Yang C.C."/>
            <person name="Iwamoto M."/>
            <person name="Abe T."/>
            <person name="Yamada Y."/>
            <person name="Muto A."/>
            <person name="Inokuchi H."/>
            <person name="Ikemura T."/>
            <person name="Matsumoto T."/>
            <person name="Sasaki T."/>
            <person name="Itoh T."/>
        </authorList>
    </citation>
    <scope>NUCLEOTIDE SEQUENCE [LARGE SCALE GENOMIC DNA]</scope>
    <source>
        <strain evidence="3">cv. Nipponbare</strain>
    </source>
</reference>
<feature type="compositionally biased region" description="Basic residues" evidence="1">
    <location>
        <begin position="290"/>
        <end position="306"/>
    </location>
</feature>
<evidence type="ECO:0000313" key="2">
    <source>
        <dbReference type="EMBL" id="BAS80979.1"/>
    </source>
</evidence>
<feature type="compositionally biased region" description="Basic and acidic residues" evidence="1">
    <location>
        <begin position="361"/>
        <end position="375"/>
    </location>
</feature>
<feature type="compositionally biased region" description="Basic residues" evidence="1">
    <location>
        <begin position="348"/>
        <end position="360"/>
    </location>
</feature>
<organism evidence="2 3">
    <name type="scientific">Oryza sativa subsp. japonica</name>
    <name type="common">Rice</name>
    <dbReference type="NCBI Taxonomy" id="39947"/>
    <lineage>
        <taxon>Eukaryota</taxon>
        <taxon>Viridiplantae</taxon>
        <taxon>Streptophyta</taxon>
        <taxon>Embryophyta</taxon>
        <taxon>Tracheophyta</taxon>
        <taxon>Spermatophyta</taxon>
        <taxon>Magnoliopsida</taxon>
        <taxon>Liliopsida</taxon>
        <taxon>Poales</taxon>
        <taxon>Poaceae</taxon>
        <taxon>BOP clade</taxon>
        <taxon>Oryzoideae</taxon>
        <taxon>Oryzeae</taxon>
        <taxon>Oryzinae</taxon>
        <taxon>Oryza</taxon>
        <taxon>Oryza sativa</taxon>
    </lineage>
</organism>
<feature type="non-terminal residue" evidence="2">
    <location>
        <position position="388"/>
    </location>
</feature>
<feature type="non-terminal residue" evidence="2">
    <location>
        <position position="1"/>
    </location>
</feature>
<dbReference type="AlphaFoldDB" id="A0A0P0VPS3"/>
<dbReference type="PaxDb" id="39947-A0A0P0VPS3"/>
<gene>
    <name evidence="2" type="ordered locus">Os02g0754650</name>
    <name evidence="2" type="ORF">OSNPB_020754650</name>
</gene>
<feature type="compositionally biased region" description="Basic residues" evidence="1">
    <location>
        <begin position="195"/>
        <end position="215"/>
    </location>
</feature>
<protein>
    <submittedName>
        <fullName evidence="2">Os02g0754650 protein</fullName>
    </submittedName>
</protein>
<reference evidence="2 3" key="3">
    <citation type="journal article" date="2013" name="Rice">
        <title>Improvement of the Oryza sativa Nipponbare reference genome using next generation sequence and optical map data.</title>
        <authorList>
            <person name="Kawahara Y."/>
            <person name="de la Bastide M."/>
            <person name="Hamilton J.P."/>
            <person name="Kanamori H."/>
            <person name="McCombie W.R."/>
            <person name="Ouyang S."/>
            <person name="Schwartz D.C."/>
            <person name="Tanaka T."/>
            <person name="Wu J."/>
            <person name="Zhou S."/>
            <person name="Childs K.L."/>
            <person name="Davidson R.M."/>
            <person name="Lin H."/>
            <person name="Quesada-Ocampo L."/>
            <person name="Vaillancourt B."/>
            <person name="Sakai H."/>
            <person name="Lee S.S."/>
            <person name="Kim J."/>
            <person name="Numa H."/>
            <person name="Itoh T."/>
            <person name="Buell C.R."/>
            <person name="Matsumoto T."/>
        </authorList>
    </citation>
    <scope>NUCLEOTIDE SEQUENCE [LARGE SCALE GENOMIC DNA]</scope>
    <source>
        <strain evidence="3">cv. Nipponbare</strain>
    </source>
</reference>
<keyword evidence="3" id="KW-1185">Reference proteome</keyword>
<dbReference type="InParanoid" id="A0A0P0VPS3"/>
<proteinExistence type="predicted"/>
<feature type="compositionally biased region" description="Basic and acidic residues" evidence="1">
    <location>
        <begin position="318"/>
        <end position="329"/>
    </location>
</feature>